<proteinExistence type="predicted"/>
<dbReference type="VEuPathDB" id="VectorBase:LDEU000633"/>
<comment type="caution">
    <text evidence="1">The sequence shown here is derived from an EMBL/GenBank/DDBJ whole genome shotgun (WGS) entry which is preliminary data.</text>
</comment>
<sequence>MEKKDAAKDAKVNILKKGILFEKKELKLRGLKLSKVKLRYLILTNDLLNCFKYNDEKKICGKFLFSIKLKLILDSLRLIGNELCVNEYTFTCNDVNELKEWFTVLKQQTIHLKAQELKRNEDKLKVVKKSKEPIYTSIDFKQTPIHYSTIGCSYSSRFTPRLAPQCKGTNRMSTLSTSTTTRMLSTPHSLLISPSLTQRSLYAQQILAANANDEQSQPHSTASNRYSLTKRLLNSPSFLSLKCTETANGLQIESKSVKQSKMKSASSEFSFIKLNQK</sequence>
<dbReference type="CDD" id="cd00821">
    <property type="entry name" value="PH"/>
    <property type="match status" value="1"/>
</dbReference>
<dbReference type="AlphaFoldDB" id="A0A443SV64"/>
<protein>
    <recommendedName>
        <fullName evidence="3">PH domain-containing protein</fullName>
    </recommendedName>
</protein>
<accession>A0A443SV64</accession>
<evidence type="ECO:0008006" key="3">
    <source>
        <dbReference type="Google" id="ProtNLM"/>
    </source>
</evidence>
<dbReference type="OrthoDB" id="8196563at2759"/>
<dbReference type="EMBL" id="NCKV01000171">
    <property type="protein sequence ID" value="RWS31408.1"/>
    <property type="molecule type" value="Genomic_DNA"/>
</dbReference>
<dbReference type="SUPFAM" id="SSF50729">
    <property type="entry name" value="PH domain-like"/>
    <property type="match status" value="1"/>
</dbReference>
<organism evidence="1 2">
    <name type="scientific">Leptotrombidium deliense</name>
    <dbReference type="NCBI Taxonomy" id="299467"/>
    <lineage>
        <taxon>Eukaryota</taxon>
        <taxon>Metazoa</taxon>
        <taxon>Ecdysozoa</taxon>
        <taxon>Arthropoda</taxon>
        <taxon>Chelicerata</taxon>
        <taxon>Arachnida</taxon>
        <taxon>Acari</taxon>
        <taxon>Acariformes</taxon>
        <taxon>Trombidiformes</taxon>
        <taxon>Prostigmata</taxon>
        <taxon>Anystina</taxon>
        <taxon>Parasitengona</taxon>
        <taxon>Trombiculoidea</taxon>
        <taxon>Trombiculidae</taxon>
        <taxon>Leptotrombidium</taxon>
    </lineage>
</organism>
<keyword evidence="2" id="KW-1185">Reference proteome</keyword>
<evidence type="ECO:0000313" key="2">
    <source>
        <dbReference type="Proteomes" id="UP000288716"/>
    </source>
</evidence>
<evidence type="ECO:0000313" key="1">
    <source>
        <dbReference type="EMBL" id="RWS31408.1"/>
    </source>
</evidence>
<gene>
    <name evidence="1" type="ORF">B4U80_13596</name>
</gene>
<reference evidence="1 2" key="1">
    <citation type="journal article" date="2018" name="Gigascience">
        <title>Genomes of trombidid mites reveal novel predicted allergens and laterally-transferred genes associated with secondary metabolism.</title>
        <authorList>
            <person name="Dong X."/>
            <person name="Chaisiri K."/>
            <person name="Xia D."/>
            <person name="Armstrong S.D."/>
            <person name="Fang Y."/>
            <person name="Donnelly M.J."/>
            <person name="Kadowaki T."/>
            <person name="McGarry J.W."/>
            <person name="Darby A.C."/>
            <person name="Makepeace B.L."/>
        </authorList>
    </citation>
    <scope>NUCLEOTIDE SEQUENCE [LARGE SCALE GENOMIC DNA]</scope>
    <source>
        <strain evidence="1">UoL-UT</strain>
    </source>
</reference>
<dbReference type="Proteomes" id="UP000288716">
    <property type="component" value="Unassembled WGS sequence"/>
</dbReference>
<name>A0A443SV64_9ACAR</name>